<dbReference type="InterPro" id="IPR013525">
    <property type="entry name" value="ABC2_TM"/>
</dbReference>
<keyword evidence="2 6" id="KW-0812">Transmembrane</keyword>
<keyword evidence="4 6" id="KW-0472">Membrane</keyword>
<comment type="similarity">
    <text evidence="6">Belongs to the ABC-2 integral membrane protein family.</text>
</comment>
<organism evidence="8 9">
    <name type="scientific">Cryptosporangium minutisporangium</name>
    <dbReference type="NCBI Taxonomy" id="113569"/>
    <lineage>
        <taxon>Bacteria</taxon>
        <taxon>Bacillati</taxon>
        <taxon>Actinomycetota</taxon>
        <taxon>Actinomycetes</taxon>
        <taxon>Cryptosporangiales</taxon>
        <taxon>Cryptosporangiaceae</taxon>
        <taxon>Cryptosporangium</taxon>
    </lineage>
</organism>
<keyword evidence="6" id="KW-1003">Cell membrane</keyword>
<dbReference type="Proteomes" id="UP001501676">
    <property type="component" value="Unassembled WGS sequence"/>
</dbReference>
<feature type="transmembrane region" description="Helical" evidence="6">
    <location>
        <begin position="101"/>
        <end position="124"/>
    </location>
</feature>
<dbReference type="PIRSF" id="PIRSF006648">
    <property type="entry name" value="DrrB"/>
    <property type="match status" value="1"/>
</dbReference>
<feature type="transmembrane region" description="Helical" evidence="6">
    <location>
        <begin position="222"/>
        <end position="243"/>
    </location>
</feature>
<dbReference type="RefSeq" id="WP_345730800.1">
    <property type="nucleotide sequence ID" value="NZ_BAAAYN010000035.1"/>
</dbReference>
<dbReference type="PANTHER" id="PTHR43027">
    <property type="entry name" value="DOXORUBICIN RESISTANCE ABC TRANSPORTER PERMEASE PROTEIN DRRC-RELATED"/>
    <property type="match status" value="1"/>
</dbReference>
<name>A0ABP6T3Y3_9ACTN</name>
<feature type="transmembrane region" description="Helical" evidence="6">
    <location>
        <begin position="136"/>
        <end position="159"/>
    </location>
</feature>
<feature type="transmembrane region" description="Helical" evidence="6">
    <location>
        <begin position="21"/>
        <end position="42"/>
    </location>
</feature>
<comment type="subcellular location">
    <subcellularLocation>
        <location evidence="6">Cell membrane</location>
        <topology evidence="6">Multi-pass membrane protein</topology>
    </subcellularLocation>
    <subcellularLocation>
        <location evidence="1">Membrane</location>
        <topology evidence="1">Multi-pass membrane protein</topology>
    </subcellularLocation>
</comment>
<protein>
    <recommendedName>
        <fullName evidence="6">Transport permease protein</fullName>
    </recommendedName>
</protein>
<evidence type="ECO:0000256" key="5">
    <source>
        <dbReference type="ARBA" id="ARBA00023251"/>
    </source>
</evidence>
<dbReference type="Pfam" id="PF12698">
    <property type="entry name" value="ABC2_membrane_3"/>
    <property type="match status" value="1"/>
</dbReference>
<evidence type="ECO:0000256" key="4">
    <source>
        <dbReference type="ARBA" id="ARBA00023136"/>
    </source>
</evidence>
<dbReference type="InterPro" id="IPR000412">
    <property type="entry name" value="ABC_2_transport"/>
</dbReference>
<evidence type="ECO:0000259" key="7">
    <source>
        <dbReference type="PROSITE" id="PS51012"/>
    </source>
</evidence>
<reference evidence="9" key="1">
    <citation type="journal article" date="2019" name="Int. J. Syst. Evol. Microbiol.">
        <title>The Global Catalogue of Microorganisms (GCM) 10K type strain sequencing project: providing services to taxonomists for standard genome sequencing and annotation.</title>
        <authorList>
            <consortium name="The Broad Institute Genomics Platform"/>
            <consortium name="The Broad Institute Genome Sequencing Center for Infectious Disease"/>
            <person name="Wu L."/>
            <person name="Ma J."/>
        </authorList>
    </citation>
    <scope>NUCLEOTIDE SEQUENCE [LARGE SCALE GENOMIC DNA]</scope>
    <source>
        <strain evidence="9">JCM 9458</strain>
    </source>
</reference>
<evidence type="ECO:0000256" key="6">
    <source>
        <dbReference type="RuleBase" id="RU361157"/>
    </source>
</evidence>
<proteinExistence type="inferred from homology"/>
<evidence type="ECO:0000256" key="3">
    <source>
        <dbReference type="ARBA" id="ARBA00022989"/>
    </source>
</evidence>
<keyword evidence="5" id="KW-0046">Antibiotic resistance</keyword>
<dbReference type="PRINTS" id="PR00164">
    <property type="entry name" value="ABC2TRNSPORT"/>
</dbReference>
<dbReference type="PROSITE" id="PS51012">
    <property type="entry name" value="ABC_TM2"/>
    <property type="match status" value="1"/>
</dbReference>
<dbReference type="InterPro" id="IPR052902">
    <property type="entry name" value="ABC-2_transporter"/>
</dbReference>
<accession>A0ABP6T3Y3</accession>
<feature type="transmembrane region" description="Helical" evidence="6">
    <location>
        <begin position="166"/>
        <end position="186"/>
    </location>
</feature>
<dbReference type="PANTHER" id="PTHR43027:SF2">
    <property type="entry name" value="TRANSPORT PERMEASE PROTEIN"/>
    <property type="match status" value="1"/>
</dbReference>
<keyword evidence="6" id="KW-0813">Transport</keyword>
<evidence type="ECO:0000313" key="8">
    <source>
        <dbReference type="EMBL" id="GAA3391931.1"/>
    </source>
</evidence>
<dbReference type="InterPro" id="IPR047817">
    <property type="entry name" value="ABC2_TM_bact-type"/>
</dbReference>
<sequence>MSAFGKLLTVETKLFLREPTGLIFTLAVPVVVLVALGSVPSFREDNPDLGGASVIDLYVPILIGLCLATQAMNALPVLVATAREQGILRRMSATPVPPSRLLAAQTLVQVGVFVLMALLLLAIGRLAFGVPLPANPAAFVVAFLLAAGASFAVGMLLSAVLPNNRVATPVTMLIYFPMLFFAGLWLPREIMPDVINRIGDFTPLGAGVQAIRDASAGEWPSLLHVAVLLVITVAGATAASKLFRWV</sequence>
<dbReference type="EMBL" id="BAAAYN010000035">
    <property type="protein sequence ID" value="GAA3391931.1"/>
    <property type="molecule type" value="Genomic_DNA"/>
</dbReference>
<evidence type="ECO:0000256" key="1">
    <source>
        <dbReference type="ARBA" id="ARBA00004141"/>
    </source>
</evidence>
<keyword evidence="3 6" id="KW-1133">Transmembrane helix</keyword>
<gene>
    <name evidence="8" type="ORF">GCM10020369_51680</name>
</gene>
<evidence type="ECO:0000256" key="2">
    <source>
        <dbReference type="ARBA" id="ARBA00022692"/>
    </source>
</evidence>
<feature type="domain" description="ABC transmembrane type-2" evidence="7">
    <location>
        <begin position="20"/>
        <end position="246"/>
    </location>
</feature>
<feature type="transmembrane region" description="Helical" evidence="6">
    <location>
        <begin position="57"/>
        <end position="80"/>
    </location>
</feature>
<evidence type="ECO:0000313" key="9">
    <source>
        <dbReference type="Proteomes" id="UP001501676"/>
    </source>
</evidence>
<keyword evidence="9" id="KW-1185">Reference proteome</keyword>
<comment type="caution">
    <text evidence="8">The sequence shown here is derived from an EMBL/GenBank/DDBJ whole genome shotgun (WGS) entry which is preliminary data.</text>
</comment>